<sequence>MNRPYQTVVVSLSALSVFVVLAGCAAGPDYSPPLPPSLPSSQFSSGTGQAHAALVPGAVEVEWWRTFDDALLVTLIQRALAANHDVGIAAVRLAEAKALLREDRQGFLPQGGAALAYEQRRLSKIETLPGQPRQSETYRGTVDAAWEIDLFGRVRRSVEAGRALAGSREALLRGVQAGVAAAVAGTWFELGGIDAELAVVASIRQSQRDSLALVERLMSVGSASELDRLRAEALLRTVEVAMPELERRRAASVNALAILLGEVPQTFSLPAAMPVHEALSVRTIAVGDPATLLARRADIAAAERNLAAATARIGVETAGLYPEIQVLGSIGLVGGSLDAMGDAGMQSSFIGPVMRWNLLDRGRVRARIAASEARAQAALLAYDQTVLRALQETDDAFKAYGSAGSTLGLRLLESAANREAAHLARLRFSEGEGLYLDVLEAQRADFASRRALAVARTNQRLAVVSIYKALGGGWEICAQENDDCGGARAITRSRFAKQLSGRN</sequence>
<keyword evidence="2" id="KW-0564">Palmitate</keyword>
<feature type="chain" id="PRO_5011827366" description="RND transporter" evidence="2">
    <location>
        <begin position="23"/>
        <end position="503"/>
    </location>
</feature>
<dbReference type="PANTHER" id="PTHR30203:SF25">
    <property type="entry name" value="OUTER MEMBRANE PROTEIN-RELATED"/>
    <property type="match status" value="1"/>
</dbReference>
<reference evidence="3 4" key="1">
    <citation type="submission" date="2017-09" db="EMBL/GenBank/DDBJ databases">
        <title>Complete genome sequence of Janthinobacterium svalbardensis PAMC 27463.</title>
        <authorList>
            <person name="Cho Y.-J."/>
            <person name="Cho A."/>
            <person name="Kim O.-S."/>
            <person name="Lee J.-I."/>
        </authorList>
    </citation>
    <scope>NUCLEOTIDE SEQUENCE [LARGE SCALE GENOMIC DNA]</scope>
    <source>
        <strain evidence="3 4">PAMC 27463</strain>
    </source>
</reference>
<comment type="subcellular location">
    <subcellularLocation>
        <location evidence="2">Cell membrane</location>
        <topology evidence="2">Lipid-anchor</topology>
    </subcellularLocation>
</comment>
<proteinExistence type="inferred from homology"/>
<keyword evidence="4" id="KW-1185">Reference proteome</keyword>
<dbReference type="InterPro" id="IPR010131">
    <property type="entry name" value="MdtP/NodT-like"/>
</dbReference>
<evidence type="ECO:0000313" key="4">
    <source>
        <dbReference type="Proteomes" id="UP000218437"/>
    </source>
</evidence>
<dbReference type="AlphaFoldDB" id="A0A290X1H7"/>
<evidence type="ECO:0000256" key="2">
    <source>
        <dbReference type="RuleBase" id="RU362097"/>
    </source>
</evidence>
<name>A0A290X1H7_9BURK</name>
<dbReference type="Proteomes" id="UP000218437">
    <property type="component" value="Chromosome"/>
</dbReference>
<keyword evidence="2" id="KW-0449">Lipoprotein</keyword>
<dbReference type="InterPro" id="IPR003423">
    <property type="entry name" value="OMP_efflux"/>
</dbReference>
<dbReference type="PROSITE" id="PS51257">
    <property type="entry name" value="PROKAR_LIPOPROTEIN"/>
    <property type="match status" value="1"/>
</dbReference>
<dbReference type="Gene3D" id="1.20.1600.10">
    <property type="entry name" value="Outer membrane efflux proteins (OEP)"/>
    <property type="match status" value="1"/>
</dbReference>
<keyword evidence="2" id="KW-0812">Transmembrane</keyword>
<evidence type="ECO:0000313" key="3">
    <source>
        <dbReference type="EMBL" id="ATD62818.1"/>
    </source>
</evidence>
<dbReference type="GO" id="GO:0015562">
    <property type="term" value="F:efflux transmembrane transporter activity"/>
    <property type="evidence" value="ECO:0007669"/>
    <property type="project" value="InterPro"/>
</dbReference>
<evidence type="ECO:0008006" key="5">
    <source>
        <dbReference type="Google" id="ProtNLM"/>
    </source>
</evidence>
<dbReference type="Gene3D" id="2.20.200.10">
    <property type="entry name" value="Outer membrane efflux proteins (OEP)"/>
    <property type="match status" value="1"/>
</dbReference>
<dbReference type="NCBIfam" id="TIGR01845">
    <property type="entry name" value="outer_NodT"/>
    <property type="match status" value="1"/>
</dbReference>
<dbReference type="GO" id="GO:0005886">
    <property type="term" value="C:plasma membrane"/>
    <property type="evidence" value="ECO:0007669"/>
    <property type="project" value="UniProtKB-SubCell"/>
</dbReference>
<feature type="signal peptide" evidence="2">
    <location>
        <begin position="1"/>
        <end position="22"/>
    </location>
</feature>
<evidence type="ECO:0000256" key="1">
    <source>
        <dbReference type="ARBA" id="ARBA00007613"/>
    </source>
</evidence>
<comment type="similarity">
    <text evidence="1 2">Belongs to the outer membrane factor (OMF) (TC 1.B.17) family.</text>
</comment>
<gene>
    <name evidence="3" type="ORF">CNX70_23740</name>
</gene>
<dbReference type="Pfam" id="PF02321">
    <property type="entry name" value="OEP"/>
    <property type="match status" value="2"/>
</dbReference>
<dbReference type="EMBL" id="CP023422">
    <property type="protein sequence ID" value="ATD62818.1"/>
    <property type="molecule type" value="Genomic_DNA"/>
</dbReference>
<keyword evidence="2" id="KW-0732">Signal</keyword>
<accession>A0A290X1H7</accession>
<protein>
    <recommendedName>
        <fullName evidence="5">RND transporter</fullName>
    </recommendedName>
</protein>
<dbReference type="KEGG" id="jsv:CNX70_23740"/>
<organism evidence="3 4">
    <name type="scientific">Janthinobacterium svalbardensis</name>
    <dbReference type="NCBI Taxonomy" id="368607"/>
    <lineage>
        <taxon>Bacteria</taxon>
        <taxon>Pseudomonadati</taxon>
        <taxon>Pseudomonadota</taxon>
        <taxon>Betaproteobacteria</taxon>
        <taxon>Burkholderiales</taxon>
        <taxon>Oxalobacteraceae</taxon>
        <taxon>Janthinobacterium</taxon>
    </lineage>
</organism>
<keyword evidence="2" id="KW-0472">Membrane</keyword>
<keyword evidence="2" id="KW-1134">Transmembrane beta strand</keyword>
<dbReference type="SUPFAM" id="SSF56954">
    <property type="entry name" value="Outer membrane efflux proteins (OEP)"/>
    <property type="match status" value="1"/>
</dbReference>
<dbReference type="RefSeq" id="WP_096237554.1">
    <property type="nucleotide sequence ID" value="NZ_CP023422.1"/>
</dbReference>
<dbReference type="PANTHER" id="PTHR30203">
    <property type="entry name" value="OUTER MEMBRANE CATION EFFLUX PROTEIN"/>
    <property type="match status" value="1"/>
</dbReference>